<comment type="caution">
    <text evidence="1">The sequence shown here is derived from an EMBL/GenBank/DDBJ whole genome shotgun (WGS) entry which is preliminary data.</text>
</comment>
<accession>A0ACB9M123</accession>
<name>A0ACB9M123_BAUVA</name>
<keyword evidence="2" id="KW-1185">Reference proteome</keyword>
<evidence type="ECO:0000313" key="1">
    <source>
        <dbReference type="EMBL" id="KAI4317757.1"/>
    </source>
</evidence>
<protein>
    <submittedName>
        <fullName evidence="1">Uncharacterized protein</fullName>
    </submittedName>
</protein>
<proteinExistence type="predicted"/>
<dbReference type="EMBL" id="CM039435">
    <property type="protein sequence ID" value="KAI4317757.1"/>
    <property type="molecule type" value="Genomic_DNA"/>
</dbReference>
<organism evidence="1 2">
    <name type="scientific">Bauhinia variegata</name>
    <name type="common">Purple orchid tree</name>
    <name type="synonym">Phanera variegata</name>
    <dbReference type="NCBI Taxonomy" id="167791"/>
    <lineage>
        <taxon>Eukaryota</taxon>
        <taxon>Viridiplantae</taxon>
        <taxon>Streptophyta</taxon>
        <taxon>Embryophyta</taxon>
        <taxon>Tracheophyta</taxon>
        <taxon>Spermatophyta</taxon>
        <taxon>Magnoliopsida</taxon>
        <taxon>eudicotyledons</taxon>
        <taxon>Gunneridae</taxon>
        <taxon>Pentapetalae</taxon>
        <taxon>rosids</taxon>
        <taxon>fabids</taxon>
        <taxon>Fabales</taxon>
        <taxon>Fabaceae</taxon>
        <taxon>Cercidoideae</taxon>
        <taxon>Cercideae</taxon>
        <taxon>Bauhiniinae</taxon>
        <taxon>Bauhinia</taxon>
    </lineage>
</organism>
<sequence length="412" mass="45323">MNHLQFSLLFLAFISFHLSAAQPSETLVLPVSLYIETSLYTIPLRYRWGGGISPDYTETHHIDLDAALVTRLCPSPRSEIGCATPECSKARTYLSPTCPPSTLNVTDKNCKCIATAVNPFNGECALAIISSYHVIIPQTNGRNPTVDSHAYQLFVSCPSFRHMGVYGAGLSRAPLALPNQLSATNKFALCIPRGKENKGVIFFGDGPYYLNASPDNVDLRESLGYTPLLKHRTTPEYFIGLRGISINGKVGYYGRNAFDLDKSGKGGIKISTVVRYTTLRSDIYRTFVKEFSVVSRDIPRVQKKGQFDFCINTKNLTKEKSGWVLPTISLELMGGVVWPIFAANSMKEVSKDVACLAFVDGGKKAQHAIVIGTYQLENNFFVFDLSASRLGVMPSLLLYDTTCGGFNFTRAA</sequence>
<evidence type="ECO:0000313" key="2">
    <source>
        <dbReference type="Proteomes" id="UP000828941"/>
    </source>
</evidence>
<reference evidence="1 2" key="1">
    <citation type="journal article" date="2022" name="DNA Res.">
        <title>Chromosomal-level genome assembly of the orchid tree Bauhinia variegata (Leguminosae; Cercidoideae) supports the allotetraploid origin hypothesis of Bauhinia.</title>
        <authorList>
            <person name="Zhong Y."/>
            <person name="Chen Y."/>
            <person name="Zheng D."/>
            <person name="Pang J."/>
            <person name="Liu Y."/>
            <person name="Luo S."/>
            <person name="Meng S."/>
            <person name="Qian L."/>
            <person name="Wei D."/>
            <person name="Dai S."/>
            <person name="Zhou R."/>
        </authorList>
    </citation>
    <scope>NUCLEOTIDE SEQUENCE [LARGE SCALE GENOMIC DNA]</scope>
    <source>
        <strain evidence="1">BV-YZ2020</strain>
    </source>
</reference>
<dbReference type="Proteomes" id="UP000828941">
    <property type="component" value="Chromosome 10"/>
</dbReference>
<gene>
    <name evidence="1" type="ORF">L6164_025600</name>
</gene>